<evidence type="ECO:0000256" key="2">
    <source>
        <dbReference type="ARBA" id="ARBA00005417"/>
    </source>
</evidence>
<feature type="transmembrane region" description="Helical" evidence="11">
    <location>
        <begin position="528"/>
        <end position="548"/>
    </location>
</feature>
<keyword evidence="6" id="KW-0547">Nucleotide-binding</keyword>
<reference evidence="13 14" key="1">
    <citation type="submission" date="2024-06" db="EMBL/GenBank/DDBJ databases">
        <title>The Natural Products Discovery Center: Release of the First 8490 Sequenced Strains for Exploring Actinobacteria Biosynthetic Diversity.</title>
        <authorList>
            <person name="Kalkreuter E."/>
            <person name="Kautsar S.A."/>
            <person name="Yang D."/>
            <person name="Bader C.D."/>
            <person name="Teijaro C.N."/>
            <person name="Fluegel L."/>
            <person name="Davis C.M."/>
            <person name="Simpson J.R."/>
            <person name="Lauterbach L."/>
            <person name="Steele A.D."/>
            <person name="Gui C."/>
            <person name="Meng S."/>
            <person name="Li G."/>
            <person name="Viehrig K."/>
            <person name="Ye F."/>
            <person name="Su P."/>
            <person name="Kiefer A.F."/>
            <person name="Nichols A."/>
            <person name="Cepeda A.J."/>
            <person name="Yan W."/>
            <person name="Fan B."/>
            <person name="Jiang Y."/>
            <person name="Adhikari A."/>
            <person name="Zheng C.-J."/>
            <person name="Schuster L."/>
            <person name="Cowan T.M."/>
            <person name="Smanski M.J."/>
            <person name="Chevrette M.G."/>
            <person name="De Carvalho L.P.S."/>
            <person name="Shen B."/>
        </authorList>
    </citation>
    <scope>NUCLEOTIDE SEQUENCE [LARGE SCALE GENOMIC DNA]</scope>
    <source>
        <strain evidence="13 14">NPDC048946</strain>
    </source>
</reference>
<feature type="transmembrane region" description="Helical" evidence="11">
    <location>
        <begin position="34"/>
        <end position="51"/>
    </location>
</feature>
<keyword evidence="9 11" id="KW-1133">Transmembrane helix</keyword>
<evidence type="ECO:0000256" key="10">
    <source>
        <dbReference type="ARBA" id="ARBA00023136"/>
    </source>
</evidence>
<evidence type="ECO:0000256" key="9">
    <source>
        <dbReference type="ARBA" id="ARBA00022989"/>
    </source>
</evidence>
<feature type="transmembrane region" description="Helical" evidence="11">
    <location>
        <begin position="554"/>
        <end position="574"/>
    </location>
</feature>
<gene>
    <name evidence="13" type="ORF">AB0C36_33590</name>
</gene>
<dbReference type="InterPro" id="IPR027417">
    <property type="entry name" value="P-loop_NTPase"/>
</dbReference>
<evidence type="ECO:0000256" key="4">
    <source>
        <dbReference type="ARBA" id="ARBA00022475"/>
    </source>
</evidence>
<keyword evidence="5 11" id="KW-0812">Transmembrane</keyword>
<dbReference type="InterPro" id="IPR043428">
    <property type="entry name" value="LivM-like"/>
</dbReference>
<dbReference type="Proteomes" id="UP001551482">
    <property type="component" value="Unassembled WGS sequence"/>
</dbReference>
<evidence type="ECO:0000256" key="11">
    <source>
        <dbReference type="SAM" id="Phobius"/>
    </source>
</evidence>
<protein>
    <submittedName>
        <fullName evidence="13">ATP-binding cassette domain-containing protein</fullName>
    </submittedName>
</protein>
<comment type="similarity">
    <text evidence="2">Belongs to the ABC transporter superfamily.</text>
</comment>
<dbReference type="Gene3D" id="3.40.50.300">
    <property type="entry name" value="P-loop containing nucleotide triphosphate hydrolases"/>
    <property type="match status" value="1"/>
</dbReference>
<keyword evidence="14" id="KW-1185">Reference proteome</keyword>
<feature type="transmembrane region" description="Helical" evidence="11">
    <location>
        <begin position="97"/>
        <end position="115"/>
    </location>
</feature>
<dbReference type="Pfam" id="PF00005">
    <property type="entry name" value="ABC_tran"/>
    <property type="match status" value="1"/>
</dbReference>
<keyword evidence="4" id="KW-1003">Cell membrane</keyword>
<dbReference type="InterPro" id="IPR003593">
    <property type="entry name" value="AAA+_ATPase"/>
</dbReference>
<proteinExistence type="inferred from homology"/>
<feature type="transmembrane region" description="Helical" evidence="11">
    <location>
        <begin position="63"/>
        <end position="85"/>
    </location>
</feature>
<dbReference type="CDD" id="cd03224">
    <property type="entry name" value="ABC_TM1139_LivF_branched"/>
    <property type="match status" value="1"/>
</dbReference>
<sequence length="931" mass="97086">MSELVGYIISGLVTGAIYALLASGLVLAYSASGVLNFAHGATAFLSALFFYELNQGLDWPSVPAALVTVFVFAPGLGWVLDRIMFRKLARLGETPQIVATIGLLVALPALGQWIVKLLTDAGVDLAPSENQYGLPGVGPNPPEHWELMDGVGIDSNQLITWIVTAVVAVGLWILMRHTPLGLRLRASVDSRTLTELRGVSADRLSGIAWMLSAGLAGAVGVLAAPLLALSPVDYTLVMFVSAAAAVLGRFKSVPIAFGGGLLLGVVQNLVAGYAPSWTDEITGLRTAVPFVLLFVGLLVMSRSKRSAGTAAVDQPPPDYLAGMPPLRRWAPWLIAAAFLAVSLYTWTTAFWIGLIAQGLAASLVFLSFTVVTGLGGMVSLAQATFVTASALTAGLLMSHGVSFFLALVAGTLVAALLGMVVALPALRLSGRMLALATLALAFLGDQVLFQMSWLRNGDVGWAIPRPVVGPVDLNDDRALALALLVIVAAVVVLIRNLENSASGRAMLAVRSAPPAAMASGVSILRTKLALFAISAGIAGFGGVFWASFNTRITATEFTAMNGLIWLAIVVAAGIRRPQFAVVAGLTFALFPHVMEDYITDSPHVPVILFGLAGLALAGNPEGWVVQMAEGLHALRGRISGRTRPVADKVAAAGGLPAAAVAEEAAPVVTAVAPQGSGGAEPQDADEAAEVLLRLRGIRAGYGGVEVLHGVDLDVRAGRILALLGANGAGKTTTCAIAAGLLAPTAGTVELASGDGVVRDVTRLSAVRRSREGVLLAPEGRGIFPSLTIDENLSMWLRSAGERERVYERFPNLAGRRKVPAGSLSGGEQQQLTVAPLLVRPPRVLVADEPSLGLAPLVVEEIFRFVVELRDLGVALLLVEEKASEILTVADTVAFMSVGRVSWTGPRAEVDENRLTAAYLGLTDTDVRSVGA</sequence>
<dbReference type="EMBL" id="JBEZFP010000122">
    <property type="protein sequence ID" value="MEU8138419.1"/>
    <property type="molecule type" value="Genomic_DNA"/>
</dbReference>
<evidence type="ECO:0000313" key="14">
    <source>
        <dbReference type="Proteomes" id="UP001551482"/>
    </source>
</evidence>
<keyword evidence="10 11" id="KW-0472">Membrane</keyword>
<dbReference type="PROSITE" id="PS50893">
    <property type="entry name" value="ABC_TRANSPORTER_2"/>
    <property type="match status" value="1"/>
</dbReference>
<dbReference type="CDD" id="cd06581">
    <property type="entry name" value="TM_PBP1_LivM_like"/>
    <property type="match status" value="1"/>
</dbReference>
<feature type="transmembrane region" description="Helical" evidence="11">
    <location>
        <begin position="6"/>
        <end position="27"/>
    </location>
</feature>
<feature type="transmembrane region" description="Helical" evidence="11">
    <location>
        <begin position="478"/>
        <end position="497"/>
    </location>
</feature>
<name>A0ABV3DRP4_9ACTN</name>
<evidence type="ECO:0000256" key="3">
    <source>
        <dbReference type="ARBA" id="ARBA00022448"/>
    </source>
</evidence>
<organism evidence="13 14">
    <name type="scientific">Streptodolium elevatio</name>
    <dbReference type="NCBI Taxonomy" id="3157996"/>
    <lineage>
        <taxon>Bacteria</taxon>
        <taxon>Bacillati</taxon>
        <taxon>Actinomycetota</taxon>
        <taxon>Actinomycetes</taxon>
        <taxon>Kitasatosporales</taxon>
        <taxon>Streptomycetaceae</taxon>
        <taxon>Streptodolium</taxon>
    </lineage>
</organism>
<keyword evidence="7 13" id="KW-0067">ATP-binding</keyword>
<keyword evidence="3" id="KW-0813">Transport</keyword>
<evidence type="ECO:0000256" key="5">
    <source>
        <dbReference type="ARBA" id="ARBA00022692"/>
    </source>
</evidence>
<feature type="transmembrane region" description="Helical" evidence="11">
    <location>
        <begin position="433"/>
        <end position="454"/>
    </location>
</feature>
<keyword evidence="8" id="KW-0029">Amino-acid transport</keyword>
<feature type="transmembrane region" description="Helical" evidence="11">
    <location>
        <begin position="255"/>
        <end position="275"/>
    </location>
</feature>
<feature type="transmembrane region" description="Helical" evidence="11">
    <location>
        <begin position="158"/>
        <end position="175"/>
    </location>
</feature>
<accession>A0ABV3DRP4</accession>
<feature type="transmembrane region" description="Helical" evidence="11">
    <location>
        <begin position="207"/>
        <end position="228"/>
    </location>
</feature>
<feature type="domain" description="ABC transporter" evidence="12">
    <location>
        <begin position="692"/>
        <end position="922"/>
    </location>
</feature>
<dbReference type="SMART" id="SM00382">
    <property type="entry name" value="AAA"/>
    <property type="match status" value="1"/>
</dbReference>
<evidence type="ECO:0000256" key="7">
    <source>
        <dbReference type="ARBA" id="ARBA00022840"/>
    </source>
</evidence>
<dbReference type="PANTHER" id="PTHR43820">
    <property type="entry name" value="HIGH-AFFINITY BRANCHED-CHAIN AMINO ACID TRANSPORT ATP-BINDING PROTEIN LIVF"/>
    <property type="match status" value="1"/>
</dbReference>
<dbReference type="Pfam" id="PF02653">
    <property type="entry name" value="BPD_transp_2"/>
    <property type="match status" value="2"/>
</dbReference>
<dbReference type="RefSeq" id="WP_358361760.1">
    <property type="nucleotide sequence ID" value="NZ_JBEZFP010000122.1"/>
</dbReference>
<feature type="transmembrane region" description="Helical" evidence="11">
    <location>
        <begin position="281"/>
        <end position="300"/>
    </location>
</feature>
<dbReference type="SUPFAM" id="SSF52540">
    <property type="entry name" value="P-loop containing nucleoside triphosphate hydrolases"/>
    <property type="match status" value="1"/>
</dbReference>
<feature type="transmembrane region" description="Helical" evidence="11">
    <location>
        <begin position="403"/>
        <end position="426"/>
    </location>
</feature>
<dbReference type="GO" id="GO:0005524">
    <property type="term" value="F:ATP binding"/>
    <property type="evidence" value="ECO:0007669"/>
    <property type="project" value="UniProtKB-KW"/>
</dbReference>
<evidence type="ECO:0000256" key="8">
    <source>
        <dbReference type="ARBA" id="ARBA00022970"/>
    </source>
</evidence>
<evidence type="ECO:0000256" key="1">
    <source>
        <dbReference type="ARBA" id="ARBA00004651"/>
    </source>
</evidence>
<comment type="subcellular location">
    <subcellularLocation>
        <location evidence="1">Cell membrane</location>
        <topology evidence="1">Multi-pass membrane protein</topology>
    </subcellularLocation>
</comment>
<dbReference type="CDD" id="cd06582">
    <property type="entry name" value="TM_PBP1_LivH_like"/>
    <property type="match status" value="1"/>
</dbReference>
<evidence type="ECO:0000256" key="6">
    <source>
        <dbReference type="ARBA" id="ARBA00022741"/>
    </source>
</evidence>
<dbReference type="PANTHER" id="PTHR43820:SF4">
    <property type="entry name" value="HIGH-AFFINITY BRANCHED-CHAIN AMINO ACID TRANSPORT ATP-BINDING PROTEIN LIVF"/>
    <property type="match status" value="1"/>
</dbReference>
<dbReference type="InterPro" id="IPR003439">
    <property type="entry name" value="ABC_transporter-like_ATP-bd"/>
</dbReference>
<comment type="caution">
    <text evidence="13">The sequence shown here is derived from an EMBL/GenBank/DDBJ whole genome shotgun (WGS) entry which is preliminary data.</text>
</comment>
<dbReference type="InterPro" id="IPR001851">
    <property type="entry name" value="ABC_transp_permease"/>
</dbReference>
<evidence type="ECO:0000313" key="13">
    <source>
        <dbReference type="EMBL" id="MEU8138419.1"/>
    </source>
</evidence>
<evidence type="ECO:0000259" key="12">
    <source>
        <dbReference type="PROSITE" id="PS50893"/>
    </source>
</evidence>
<feature type="transmembrane region" description="Helical" evidence="11">
    <location>
        <begin position="329"/>
        <end position="346"/>
    </location>
</feature>
<dbReference type="InterPro" id="IPR052156">
    <property type="entry name" value="BCAA_Transport_ATP-bd_LivF"/>
</dbReference>